<dbReference type="EMBL" id="LJQB01000048">
    <property type="protein sequence ID" value="KPW85219.1"/>
    <property type="molecule type" value="Genomic_DNA"/>
</dbReference>
<protein>
    <recommendedName>
        <fullName evidence="1">Dermonecrotic toxin N-terminal domain-containing protein</fullName>
    </recommendedName>
</protein>
<dbReference type="GO" id="GO:0008237">
    <property type="term" value="F:metallopeptidase activity"/>
    <property type="evidence" value="ECO:0007669"/>
    <property type="project" value="InterPro"/>
</dbReference>
<accession>A0A0P9MN08</accession>
<dbReference type="Gene3D" id="3.40.390.10">
    <property type="entry name" value="Collagenase (Catalytic Domain)"/>
    <property type="match status" value="1"/>
</dbReference>
<dbReference type="Pfam" id="PF20178">
    <property type="entry name" value="ToxA_N"/>
    <property type="match status" value="2"/>
</dbReference>
<comment type="caution">
    <text evidence="2">The sequence shown here is derived from an EMBL/GenBank/DDBJ whole genome shotgun (WGS) entry which is preliminary data.</text>
</comment>
<dbReference type="InterPro" id="IPR046673">
    <property type="entry name" value="ToxA_N"/>
</dbReference>
<evidence type="ECO:0000259" key="1">
    <source>
        <dbReference type="Pfam" id="PF20178"/>
    </source>
</evidence>
<feature type="domain" description="Dermonecrotic toxin N-terminal" evidence="1">
    <location>
        <begin position="190"/>
        <end position="416"/>
    </location>
</feature>
<dbReference type="Proteomes" id="UP000050411">
    <property type="component" value="Unassembled WGS sequence"/>
</dbReference>
<dbReference type="InterPro" id="IPR024079">
    <property type="entry name" value="MetalloPept_cat_dom_sf"/>
</dbReference>
<evidence type="ECO:0000313" key="3">
    <source>
        <dbReference type="Proteomes" id="UP000050411"/>
    </source>
</evidence>
<organism evidence="2 3">
    <name type="scientific">Pseudomonas congelans</name>
    <dbReference type="NCBI Taxonomy" id="200452"/>
    <lineage>
        <taxon>Bacteria</taxon>
        <taxon>Pseudomonadati</taxon>
        <taxon>Pseudomonadota</taxon>
        <taxon>Gammaproteobacteria</taxon>
        <taxon>Pseudomonadales</taxon>
        <taxon>Pseudomonadaceae</taxon>
        <taxon>Pseudomonas</taxon>
    </lineage>
</organism>
<proteinExistence type="predicted"/>
<name>A0A0P9MN08_9PSED</name>
<evidence type="ECO:0000313" key="2">
    <source>
        <dbReference type="EMBL" id="KPW85219.1"/>
    </source>
</evidence>
<reference evidence="2 3" key="1">
    <citation type="submission" date="2015-09" db="EMBL/GenBank/DDBJ databases">
        <title>Genome announcement of multiple Pseudomonas syringae strains.</title>
        <authorList>
            <person name="Thakur S."/>
            <person name="Wang P.W."/>
            <person name="Gong Y."/>
            <person name="Weir B.S."/>
            <person name="Guttman D.S."/>
        </authorList>
    </citation>
    <scope>NUCLEOTIDE SEQUENCE [LARGE SCALE GENOMIC DNA]</scope>
    <source>
        <strain evidence="2 3">ICMP19117</strain>
    </source>
</reference>
<sequence length="1773" mass="197821">MLYVTQALRSIPISCFLFSVTRLGAVRRGALQRKQYMSAAPYFFSDTLRARFTQDIHDAVGQSRISRDDGAWLQLLAAESSEPTNDALPRVDRLLINDQLPVNAELAAALFISDAANPLARVFLSTLTFGIEQFESRSALFSALQQRFDDITAVSIVESQRIEGSLFDACTQTVMRQQAGHLQRLAAGLEALPDLREATGKALQDVLVERGIDAVAQTVQLVHTAPGAAPAASTVIGTQYLTDAAMQAFSYEALPEGQTRRYLDAKGVALPEALAIVFDHALADSAASVGTAYEQLLSDYWTSQGQGGRTRRDLTADALVECFRQHLLSGRAHRTMTEAEYRCLLTLLPSQSGAPVAPVPRVSRLSVVVAGQDPVKLVGVFLIDFPGEASPAAFLYSSQPGFLRFGDQAQAIEHVLRGPSRAGLLFYSSLNDHSVISLEGQLELRYDTLTEDFFSEFIDALIALQKRDLRYVLDLPALHSEKNPARIDDALDIRKLLDGRLLNMHDAGRWRQDRLGFDSVWGPAAQSSVGERPNVISDPSYNWMGKLKKLDTLLGSIDAMHAGADGCMHRALNLYLALIGGPLLDARKLWVLADVAEAKPVPVLTLALDRVCGYASAPLTDSVVLAGQITPVAGQPVQRLPLALLEQILICVQADFAQRFEAQISEFYSRTIRQRDTSMHPGVISALVREYSLRLELLVERRTATLPVVFIDNIQQVIDRPLPALREGLGEARVDAFGVTVEYDPQAPAIKVPNAFVVTGRRPDSQPVLWILEQGIICFETRQLLKVYVAGRLAGIELGSQVSGIIAEPDRRMLLDQRTRRGALELKVVLQPIEGHFIEALQRDEVERQQRTVADLYRQSIAWQVPSELFVNLLSAAERDDRNRQALNSLGVAIQFIIYKALVPSWVSDASKHDQVILVEVLRRFYVTCAGEKDFLFDIPSFYDYSLEQLKRRIDKDFAEPRPDPENVRVSLTHYVPAPVAPGEVPQSVPAAVQTVSENLVEFAINRFLSRQDGVILLSSMDDTPLNAALTPAYLRELVASLDIAASYRTMLDSVLSETTPNYLERRKLFVEQVPSLDILRAFTSKLKNELSEQAYRIVENVLTMPDAVARLPVNGCQIIISPLKLLPAKEGWEPTSVLNTYVMGPKENQPGPWVLYAPLHDEFVFKEYADQAALVLDIHTSAYFQAYILDRIDPDLRKIYDNGGFMEPHLPFSTESSFDVPFERPAPVTVHIDPYEGNCLLLMFKGALDILKLQVKQYSVTNAEHRRAATQYLFTLGAEQFMALMPGRLGALIGIIQGQTLLNLSLISATDQQWGQAISEFMTALSVMISSGQNPAEVASLTARENSTLVDDATSPDPLVQLIDGADTFEFSWGNSSLTQQIRERLREFEVHDMALYTLQRDELLSVYRDPVTSRSYAAIGGKTYELQSDEDGWFIVSGSKIGPSVSLDADQQWRLDIPGGLRGGGGALTRMEGSLVDDLVDEIMVVSARGMPEIRHRHRDMAQSIEDACLQARSYLENALDNLTRRLPDNTLDPRAEKILSDFFAQKVPDDRLREVTKKAVTDLYQELIDPSMSPIDSKRYVIGVNRIGNESASAFIFEADPARRIFLTEQFFRLPTYRLKLSAQRAGEFKFPQHYRAAILIHELSHMVLKTDDIAYVDSQAPFIDLLEDAPNYRLRIRNELIYQQQKTLSFQTDRDKLFKQLEEDSWRDLRRTDGNGKQTILRISGKSTLEKARDVFYEDVHKRTDIMLKNADSVALLVTLLGRERFVKP</sequence>
<gene>
    <name evidence="2" type="ORF">ALO92_04622</name>
</gene>
<dbReference type="PATRIC" id="fig|200452.3.peg.1535"/>
<feature type="domain" description="Dermonecrotic toxin N-terminal" evidence="1">
    <location>
        <begin position="938"/>
        <end position="1179"/>
    </location>
</feature>